<proteinExistence type="predicted"/>
<dbReference type="AlphaFoldDB" id="A0A345PAP2"/>
<keyword evidence="3" id="KW-1185">Reference proteome</keyword>
<organism evidence="1 3">
    <name type="scientific">Aquirhabdus parva</name>
    <dbReference type="NCBI Taxonomy" id="2283318"/>
    <lineage>
        <taxon>Bacteria</taxon>
        <taxon>Pseudomonadati</taxon>
        <taxon>Pseudomonadota</taxon>
        <taxon>Gammaproteobacteria</taxon>
        <taxon>Moraxellales</taxon>
        <taxon>Moraxellaceae</taxon>
        <taxon>Aquirhabdus</taxon>
    </lineage>
</organism>
<sequence>MMNAHFNDAVERLTYARLHVTPSHPAFAALQDVQASLESAEYDEEEDDSNYDDCRAKKFSIEEDAEHDALVLLEDRIESLDIEPSFDIDSIVKKIVEYGNQRAEAVFDEANQPEFPALREIIDTLLQILPTARG</sequence>
<dbReference type="EMBL" id="CP031222">
    <property type="protein sequence ID" value="AXI04395.1"/>
    <property type="molecule type" value="Genomic_DNA"/>
</dbReference>
<name>A0A345PAP2_9GAMM</name>
<accession>A0A345PAP2</accession>
<gene>
    <name evidence="1" type="ORF">HYN46_16820</name>
    <name evidence="2" type="ORF">HYN46_17065</name>
</gene>
<dbReference type="KEGG" id="mbah:HYN46_17065"/>
<dbReference type="RefSeq" id="WP_114900459.1">
    <property type="nucleotide sequence ID" value="NZ_CP031222.1"/>
</dbReference>
<evidence type="ECO:0000313" key="2">
    <source>
        <dbReference type="EMBL" id="AXI04395.1"/>
    </source>
</evidence>
<evidence type="ECO:0000313" key="3">
    <source>
        <dbReference type="Proteomes" id="UP000253940"/>
    </source>
</evidence>
<dbReference type="KEGG" id="mbah:HYN46_16820"/>
<reference evidence="1 3" key="1">
    <citation type="submission" date="2018-07" db="EMBL/GenBank/DDBJ databases">
        <title>Genome sequencing of Moraxellaceae gen. HYN0046.</title>
        <authorList>
            <person name="Kim M."/>
            <person name="Yi H."/>
        </authorList>
    </citation>
    <scope>NUCLEOTIDE SEQUENCE [LARGE SCALE GENOMIC DNA]</scope>
    <source>
        <strain evidence="1 3">HYN0046</strain>
    </source>
</reference>
<dbReference type="EMBL" id="CP031222">
    <property type="protein sequence ID" value="AXI04351.1"/>
    <property type="molecule type" value="Genomic_DNA"/>
</dbReference>
<dbReference type="Proteomes" id="UP000253940">
    <property type="component" value="Chromosome"/>
</dbReference>
<protein>
    <submittedName>
        <fullName evidence="1">Uncharacterized protein</fullName>
    </submittedName>
</protein>
<evidence type="ECO:0000313" key="1">
    <source>
        <dbReference type="EMBL" id="AXI04351.1"/>
    </source>
</evidence>